<evidence type="ECO:0000256" key="9">
    <source>
        <dbReference type="ARBA" id="ARBA00023136"/>
    </source>
</evidence>
<comment type="similarity">
    <text evidence="2">Belongs to the CorA metal ion transporter (MIT) (TC 1.A.35) family.</text>
</comment>
<dbReference type="PANTHER" id="PTHR46494">
    <property type="entry name" value="CORA FAMILY METAL ION TRANSPORTER (EUROFUNG)"/>
    <property type="match status" value="1"/>
</dbReference>
<reference evidence="13 14" key="1">
    <citation type="submission" date="2019-01" db="EMBL/GenBank/DDBJ databases">
        <title>Draft genome sequences of the type strains of six Macrococcus species.</title>
        <authorList>
            <person name="Mazhar S."/>
            <person name="Altermann E."/>
            <person name="Hill C."/>
            <person name="Mcauliffe O."/>
        </authorList>
    </citation>
    <scope>NUCLEOTIDE SEQUENCE [LARGE SCALE GENOMIC DNA]</scope>
    <source>
        <strain evidence="13 14">CCM4815</strain>
    </source>
</reference>
<keyword evidence="8" id="KW-0406">Ion transport</keyword>
<dbReference type="PANTHER" id="PTHR46494:SF2">
    <property type="entry name" value="MAGNESIUM TRANSPORT PROTEIN CORA"/>
    <property type="match status" value="1"/>
</dbReference>
<evidence type="ECO:0000256" key="2">
    <source>
        <dbReference type="ARBA" id="ARBA00009765"/>
    </source>
</evidence>
<evidence type="ECO:0008006" key="15">
    <source>
        <dbReference type="Google" id="ProtNLM"/>
    </source>
</evidence>
<keyword evidence="5 12" id="KW-0812">Transmembrane</keyword>
<evidence type="ECO:0000256" key="3">
    <source>
        <dbReference type="ARBA" id="ARBA00022448"/>
    </source>
</evidence>
<dbReference type="Gene3D" id="1.20.58.340">
    <property type="entry name" value="Magnesium transport protein CorA, transmembrane region"/>
    <property type="match status" value="2"/>
</dbReference>
<organism evidence="13 14">
    <name type="scientific">Macrococcus lamae</name>
    <dbReference type="NCBI Taxonomy" id="198484"/>
    <lineage>
        <taxon>Bacteria</taxon>
        <taxon>Bacillati</taxon>
        <taxon>Bacillota</taxon>
        <taxon>Bacilli</taxon>
        <taxon>Bacillales</taxon>
        <taxon>Staphylococcaceae</taxon>
        <taxon>Macrococcus</taxon>
    </lineage>
</organism>
<dbReference type="GO" id="GO:0005886">
    <property type="term" value="C:plasma membrane"/>
    <property type="evidence" value="ECO:0007669"/>
    <property type="project" value="UniProtKB-SubCell"/>
</dbReference>
<dbReference type="Proteomes" id="UP000294802">
    <property type="component" value="Unassembled WGS sequence"/>
</dbReference>
<sequence>METVYRYSNGSWNKLFIEPDQVQRRENTWTERLDDLVSFKGNVVNIETVEDFSDMWGYYVYYQNLEEQHDNQAFRFYLSADELVLIDLDVATLLGTDDEQLLSDHSVRTPIDNFMVILKNTTTTYMEQIDQFEEILHDILWQVKERNNINILDAIAKADHQLLLCKTQVVTVTEIFMVIQEAFCSELEDNKYFKQLRIRLERAKFLIDSYEQEIDALLDFEDLVSSHRGNEITKTLTVFTTLFAPGTLLGAIWGMNFKHMPELDWKLGYLLAMLLIIGVTFAVYFYLKGKGWMGDLLDTHNKKKFF</sequence>
<comment type="subcellular location">
    <subcellularLocation>
        <location evidence="1">Cell membrane</location>
        <topology evidence="1">Multi-pass membrane protein</topology>
    </subcellularLocation>
</comment>
<evidence type="ECO:0000256" key="7">
    <source>
        <dbReference type="ARBA" id="ARBA00022989"/>
    </source>
</evidence>
<evidence type="ECO:0000256" key="8">
    <source>
        <dbReference type="ARBA" id="ARBA00023065"/>
    </source>
</evidence>
<evidence type="ECO:0000256" key="5">
    <source>
        <dbReference type="ARBA" id="ARBA00022692"/>
    </source>
</evidence>
<evidence type="ECO:0000256" key="10">
    <source>
        <dbReference type="ARBA" id="ARBA00034269"/>
    </source>
</evidence>
<dbReference type="GO" id="GO:0050897">
    <property type="term" value="F:cobalt ion binding"/>
    <property type="evidence" value="ECO:0007669"/>
    <property type="project" value="TreeGrafter"/>
</dbReference>
<dbReference type="EMBL" id="SCWB01000007">
    <property type="protein sequence ID" value="TDM11968.1"/>
    <property type="molecule type" value="Genomic_DNA"/>
</dbReference>
<evidence type="ECO:0000256" key="12">
    <source>
        <dbReference type="SAM" id="Phobius"/>
    </source>
</evidence>
<dbReference type="AlphaFoldDB" id="A0A4R6BUQ0"/>
<gene>
    <name evidence="13" type="ORF">ERX29_05085</name>
</gene>
<keyword evidence="9 12" id="KW-0472">Membrane</keyword>
<keyword evidence="6" id="KW-0460">Magnesium</keyword>
<keyword evidence="7 12" id="KW-1133">Transmembrane helix</keyword>
<dbReference type="GO" id="GO:0015087">
    <property type="term" value="F:cobalt ion transmembrane transporter activity"/>
    <property type="evidence" value="ECO:0007669"/>
    <property type="project" value="TreeGrafter"/>
</dbReference>
<dbReference type="Pfam" id="PF01544">
    <property type="entry name" value="CorA"/>
    <property type="match status" value="1"/>
</dbReference>
<dbReference type="GO" id="GO:0015095">
    <property type="term" value="F:magnesium ion transmembrane transporter activity"/>
    <property type="evidence" value="ECO:0007669"/>
    <property type="project" value="TreeGrafter"/>
</dbReference>
<dbReference type="GO" id="GO:0000287">
    <property type="term" value="F:magnesium ion binding"/>
    <property type="evidence" value="ECO:0007669"/>
    <property type="project" value="TreeGrafter"/>
</dbReference>
<feature type="transmembrane region" description="Helical" evidence="12">
    <location>
        <begin position="236"/>
        <end position="255"/>
    </location>
</feature>
<keyword evidence="3" id="KW-0813">Transport</keyword>
<protein>
    <recommendedName>
        <fullName evidence="15">Magnesium transporter CorA</fullName>
    </recommendedName>
</protein>
<proteinExistence type="inferred from homology"/>
<evidence type="ECO:0000256" key="1">
    <source>
        <dbReference type="ARBA" id="ARBA00004651"/>
    </source>
</evidence>
<dbReference type="InterPro" id="IPR045861">
    <property type="entry name" value="CorA_cytoplasmic_dom"/>
</dbReference>
<dbReference type="SUPFAM" id="SSF144083">
    <property type="entry name" value="Magnesium transport protein CorA, transmembrane region"/>
    <property type="match status" value="1"/>
</dbReference>
<dbReference type="CDD" id="cd12821">
    <property type="entry name" value="EcCorA_ZntB-like"/>
    <property type="match status" value="1"/>
</dbReference>
<dbReference type="RefSeq" id="WP_133443618.1">
    <property type="nucleotide sequence ID" value="NZ_SCWB01000007.1"/>
</dbReference>
<evidence type="ECO:0000313" key="14">
    <source>
        <dbReference type="Proteomes" id="UP000294802"/>
    </source>
</evidence>
<evidence type="ECO:0000256" key="6">
    <source>
        <dbReference type="ARBA" id="ARBA00022842"/>
    </source>
</evidence>
<dbReference type="InterPro" id="IPR002523">
    <property type="entry name" value="MgTranspt_CorA/ZnTranspt_ZntB"/>
</dbReference>
<feature type="transmembrane region" description="Helical" evidence="12">
    <location>
        <begin position="267"/>
        <end position="287"/>
    </location>
</feature>
<dbReference type="OrthoDB" id="9803416at2"/>
<name>A0A4R6BUQ0_9STAP</name>
<accession>A0A4R6BUQ0</accession>
<evidence type="ECO:0000256" key="11">
    <source>
        <dbReference type="ARBA" id="ARBA00045497"/>
    </source>
</evidence>
<dbReference type="InterPro" id="IPR045863">
    <property type="entry name" value="CorA_TM1_TM2"/>
</dbReference>
<comment type="caution">
    <text evidence="13">The sequence shown here is derived from an EMBL/GenBank/DDBJ whole genome shotgun (WGS) entry which is preliminary data.</text>
</comment>
<dbReference type="FunFam" id="1.20.58.340:FF:000004">
    <property type="entry name" value="Magnesium transport protein CorA"/>
    <property type="match status" value="1"/>
</dbReference>
<comment type="catalytic activity">
    <reaction evidence="10">
        <text>Mg(2+)(in) = Mg(2+)(out)</text>
        <dbReference type="Rhea" id="RHEA:29827"/>
        <dbReference type="ChEBI" id="CHEBI:18420"/>
    </reaction>
</comment>
<keyword evidence="4" id="KW-1003">Cell membrane</keyword>
<evidence type="ECO:0000313" key="13">
    <source>
        <dbReference type="EMBL" id="TDM11968.1"/>
    </source>
</evidence>
<comment type="function">
    <text evidence="11">Mediates influx of magnesium ions. Alternates between open and closed states. Activated by low cytoplasmic Mg(2+) levels. Inactive when cytoplasmic Mg(2+) levels are high.</text>
</comment>
<evidence type="ECO:0000256" key="4">
    <source>
        <dbReference type="ARBA" id="ARBA00022475"/>
    </source>
</evidence>
<dbReference type="SUPFAM" id="SSF143865">
    <property type="entry name" value="CorA soluble domain-like"/>
    <property type="match status" value="1"/>
</dbReference>
<keyword evidence="14" id="KW-1185">Reference proteome</keyword>